<dbReference type="EMBL" id="FMZZ01000020">
    <property type="protein sequence ID" value="SDD87038.1"/>
    <property type="molecule type" value="Genomic_DNA"/>
</dbReference>
<keyword evidence="2" id="KW-1185">Reference proteome</keyword>
<gene>
    <name evidence="1" type="ORF">SAMN05216174_120102</name>
</gene>
<accession>A0A1G6Y9H0</accession>
<dbReference type="RefSeq" id="WP_175483083.1">
    <property type="nucleotide sequence ID" value="NZ_FMZZ01000020.1"/>
</dbReference>
<evidence type="ECO:0000313" key="2">
    <source>
        <dbReference type="Proteomes" id="UP000199501"/>
    </source>
</evidence>
<name>A0A1G6Y9H0_9PSEU</name>
<dbReference type="Proteomes" id="UP000199501">
    <property type="component" value="Unassembled WGS sequence"/>
</dbReference>
<sequence>MTATAPVVIELTRRPIGDAEIELVDDVETLGAFDRCNCSAGDDAPYA</sequence>
<dbReference type="AlphaFoldDB" id="A0A1G6Y9H0"/>
<protein>
    <submittedName>
        <fullName evidence="1">Uncharacterized protein</fullName>
    </submittedName>
</protein>
<organism evidence="1 2">
    <name type="scientific">Actinokineospora iranica</name>
    <dbReference type="NCBI Taxonomy" id="1271860"/>
    <lineage>
        <taxon>Bacteria</taxon>
        <taxon>Bacillati</taxon>
        <taxon>Actinomycetota</taxon>
        <taxon>Actinomycetes</taxon>
        <taxon>Pseudonocardiales</taxon>
        <taxon>Pseudonocardiaceae</taxon>
        <taxon>Actinokineospora</taxon>
    </lineage>
</organism>
<proteinExistence type="predicted"/>
<dbReference type="STRING" id="1271860.SAMN05216174_120102"/>
<reference evidence="2" key="1">
    <citation type="submission" date="2016-10" db="EMBL/GenBank/DDBJ databases">
        <authorList>
            <person name="Varghese N."/>
            <person name="Submissions S."/>
        </authorList>
    </citation>
    <scope>NUCLEOTIDE SEQUENCE [LARGE SCALE GENOMIC DNA]</scope>
    <source>
        <strain evidence="2">IBRC-M 10403</strain>
    </source>
</reference>
<evidence type="ECO:0000313" key="1">
    <source>
        <dbReference type="EMBL" id="SDD87038.1"/>
    </source>
</evidence>